<protein>
    <recommendedName>
        <fullName evidence="4">Lipoprotein</fullName>
    </recommendedName>
</protein>
<evidence type="ECO:0000313" key="3">
    <source>
        <dbReference type="Proteomes" id="UP001464555"/>
    </source>
</evidence>
<keyword evidence="3" id="KW-1185">Reference proteome</keyword>
<sequence length="221" mass="25424">MRRLNRNIVFIGLFATTLSISCKKDAYQPENPLSSTASTSKDSVETEPKETIDSPDDFHKMYNNLSTDGIGVIVAEENFGLGDKVIILDHDQNPITTILLEDEKQVLRLQCLDENSRYYTVNWKNGPALVAKEPGKIKLETWDEHILNICCVDFDEKINPLKELPDDGSETVAKMKDELYMPVEVKGEWLRVSWGHQENEKSAWIKWRNEKNIILELFYFA</sequence>
<feature type="compositionally biased region" description="Basic and acidic residues" evidence="1">
    <location>
        <begin position="42"/>
        <end position="54"/>
    </location>
</feature>
<reference evidence="2 3" key="1">
    <citation type="submission" date="2024-04" db="EMBL/GenBank/DDBJ databases">
        <title>Flavobacterium sp. DGU11 16S ribosomal RNA gene Genome sequencing and assembly.</title>
        <authorList>
            <person name="Park S."/>
        </authorList>
    </citation>
    <scope>NUCLEOTIDE SEQUENCE [LARGE SCALE GENOMIC DNA]</scope>
    <source>
        <strain evidence="2 3">DGU11</strain>
    </source>
</reference>
<dbReference type="PROSITE" id="PS51257">
    <property type="entry name" value="PROKAR_LIPOPROTEIN"/>
    <property type="match status" value="1"/>
</dbReference>
<proteinExistence type="predicted"/>
<accession>A0ABU9HYT2</accession>
<gene>
    <name evidence="2" type="ORF">AAEO56_12690</name>
</gene>
<comment type="caution">
    <text evidence="2">The sequence shown here is derived from an EMBL/GenBank/DDBJ whole genome shotgun (WGS) entry which is preliminary data.</text>
</comment>
<evidence type="ECO:0008006" key="4">
    <source>
        <dbReference type="Google" id="ProtNLM"/>
    </source>
</evidence>
<dbReference type="RefSeq" id="WP_341697442.1">
    <property type="nucleotide sequence ID" value="NZ_JBBYHR010000007.1"/>
</dbReference>
<name>A0ABU9HYT2_9FLAO</name>
<organism evidence="2 3">
    <name type="scientific">Flavobacterium arundinis</name>
    <dbReference type="NCBI Taxonomy" id="3139143"/>
    <lineage>
        <taxon>Bacteria</taxon>
        <taxon>Pseudomonadati</taxon>
        <taxon>Bacteroidota</taxon>
        <taxon>Flavobacteriia</taxon>
        <taxon>Flavobacteriales</taxon>
        <taxon>Flavobacteriaceae</taxon>
        <taxon>Flavobacterium</taxon>
    </lineage>
</organism>
<feature type="compositionally biased region" description="Polar residues" evidence="1">
    <location>
        <begin position="31"/>
        <end position="41"/>
    </location>
</feature>
<dbReference type="EMBL" id="JBBYHR010000007">
    <property type="protein sequence ID" value="MEL1245126.1"/>
    <property type="molecule type" value="Genomic_DNA"/>
</dbReference>
<evidence type="ECO:0000313" key="2">
    <source>
        <dbReference type="EMBL" id="MEL1245126.1"/>
    </source>
</evidence>
<dbReference type="Proteomes" id="UP001464555">
    <property type="component" value="Unassembled WGS sequence"/>
</dbReference>
<evidence type="ECO:0000256" key="1">
    <source>
        <dbReference type="SAM" id="MobiDB-lite"/>
    </source>
</evidence>
<feature type="region of interest" description="Disordered" evidence="1">
    <location>
        <begin position="28"/>
        <end position="54"/>
    </location>
</feature>